<evidence type="ECO:0000259" key="2">
    <source>
        <dbReference type="PROSITE" id="PS50846"/>
    </source>
</evidence>
<dbReference type="InterPro" id="IPR036163">
    <property type="entry name" value="HMA_dom_sf"/>
</dbReference>
<dbReference type="Gene3D" id="3.30.70.100">
    <property type="match status" value="1"/>
</dbReference>
<comment type="caution">
    <text evidence="3">The sequence shown here is derived from an EMBL/GenBank/DDBJ whole genome shotgun (WGS) entry which is preliminary data.</text>
</comment>
<dbReference type="InterPro" id="IPR006121">
    <property type="entry name" value="HMA_dom"/>
</dbReference>
<dbReference type="PROSITE" id="PS01047">
    <property type="entry name" value="HMA_1"/>
    <property type="match status" value="1"/>
</dbReference>
<reference evidence="3 4" key="1">
    <citation type="journal article" date="2015" name="Stand. Genomic Sci.">
        <title>Genomic Encyclopedia of Bacterial and Archaeal Type Strains, Phase III: the genomes of soil and plant-associated and newly described type strains.</title>
        <authorList>
            <person name="Whitman W.B."/>
            <person name="Woyke T."/>
            <person name="Klenk H.P."/>
            <person name="Zhou Y."/>
            <person name="Lilburn T.G."/>
            <person name="Beck B.J."/>
            <person name="De Vos P."/>
            <person name="Vandamme P."/>
            <person name="Eisen J.A."/>
            <person name="Garrity G."/>
            <person name="Hugenholtz P."/>
            <person name="Kyrpides N.C."/>
        </authorList>
    </citation>
    <scope>NUCLEOTIDE SEQUENCE [LARGE SCALE GENOMIC DNA]</scope>
    <source>
        <strain evidence="3 4">VKM Ac-2572</strain>
    </source>
</reference>
<sequence>MSRQEFRVLGMSCGHCVQFVTEELEVLPGVESVTVDLPAELVTVVSSPTLEPAAVRTAVEAAGYELADQP</sequence>
<dbReference type="Proteomes" id="UP000294508">
    <property type="component" value="Unassembled WGS sequence"/>
</dbReference>
<evidence type="ECO:0000313" key="4">
    <source>
        <dbReference type="Proteomes" id="UP000294508"/>
    </source>
</evidence>
<evidence type="ECO:0000313" key="3">
    <source>
        <dbReference type="EMBL" id="TCO19230.1"/>
    </source>
</evidence>
<dbReference type="AlphaFoldDB" id="A0A4R2H2L3"/>
<accession>A0A4R2H2L3</accession>
<evidence type="ECO:0000256" key="1">
    <source>
        <dbReference type="ARBA" id="ARBA00022723"/>
    </source>
</evidence>
<protein>
    <submittedName>
        <fullName evidence="3">Copper chaperone CopZ</fullName>
    </submittedName>
</protein>
<dbReference type="CDD" id="cd00371">
    <property type="entry name" value="HMA"/>
    <property type="match status" value="1"/>
</dbReference>
<dbReference type="EMBL" id="SLWN01000014">
    <property type="protein sequence ID" value="TCO19230.1"/>
    <property type="molecule type" value="Genomic_DNA"/>
</dbReference>
<dbReference type="SUPFAM" id="SSF55008">
    <property type="entry name" value="HMA, heavy metal-associated domain"/>
    <property type="match status" value="1"/>
</dbReference>
<keyword evidence="4" id="KW-1185">Reference proteome</keyword>
<organism evidence="3 4">
    <name type="scientific">Kribbella steppae</name>
    <dbReference type="NCBI Taxonomy" id="2512223"/>
    <lineage>
        <taxon>Bacteria</taxon>
        <taxon>Bacillati</taxon>
        <taxon>Actinomycetota</taxon>
        <taxon>Actinomycetes</taxon>
        <taxon>Propionibacteriales</taxon>
        <taxon>Kribbellaceae</taxon>
        <taxon>Kribbella</taxon>
    </lineage>
</organism>
<proteinExistence type="predicted"/>
<dbReference type="GO" id="GO:0046872">
    <property type="term" value="F:metal ion binding"/>
    <property type="evidence" value="ECO:0007669"/>
    <property type="project" value="UniProtKB-KW"/>
</dbReference>
<feature type="domain" description="HMA" evidence="2">
    <location>
        <begin position="2"/>
        <end position="67"/>
    </location>
</feature>
<name>A0A4R2H2L3_9ACTN</name>
<keyword evidence="1" id="KW-0479">Metal-binding</keyword>
<dbReference type="PROSITE" id="PS50846">
    <property type="entry name" value="HMA_2"/>
    <property type="match status" value="1"/>
</dbReference>
<dbReference type="Pfam" id="PF00403">
    <property type="entry name" value="HMA"/>
    <property type="match status" value="1"/>
</dbReference>
<dbReference type="InterPro" id="IPR017969">
    <property type="entry name" value="Heavy-metal-associated_CS"/>
</dbReference>
<dbReference type="RefSeq" id="WP_132213476.1">
    <property type="nucleotide sequence ID" value="NZ_SLWN01000014.1"/>
</dbReference>
<gene>
    <name evidence="3" type="ORF">EV652_114211</name>
</gene>
<dbReference type="OrthoDB" id="9813965at2"/>